<feature type="transmembrane region" description="Helical" evidence="10">
    <location>
        <begin position="318"/>
        <end position="344"/>
    </location>
</feature>
<comment type="subcellular location">
    <subcellularLocation>
        <location evidence="1 10">Endoplasmic reticulum membrane</location>
        <topology evidence="1 10">Multi-pass membrane protein</topology>
    </subcellularLocation>
</comment>
<feature type="transmembrane region" description="Helical" evidence="10">
    <location>
        <begin position="485"/>
        <end position="507"/>
    </location>
</feature>
<dbReference type="UniPathway" id="UPA00378"/>
<dbReference type="AlphaFoldDB" id="A0A3P3Y5Q4"/>
<feature type="transmembrane region" description="Helical" evidence="10">
    <location>
        <begin position="350"/>
        <end position="368"/>
    </location>
</feature>
<feature type="transmembrane region" description="Helical" evidence="10">
    <location>
        <begin position="417"/>
        <end position="439"/>
    </location>
</feature>
<evidence type="ECO:0000256" key="5">
    <source>
        <dbReference type="ARBA" id="ARBA00022679"/>
    </source>
</evidence>
<organism evidence="11 12">
    <name type="scientific">Plasmodiophora brassicae</name>
    <name type="common">Clubroot disease agent</name>
    <dbReference type="NCBI Taxonomy" id="37360"/>
    <lineage>
        <taxon>Eukaryota</taxon>
        <taxon>Sar</taxon>
        <taxon>Rhizaria</taxon>
        <taxon>Endomyxa</taxon>
        <taxon>Phytomyxea</taxon>
        <taxon>Plasmodiophorida</taxon>
        <taxon>Plasmodiophoridae</taxon>
        <taxon>Plasmodiophora</taxon>
    </lineage>
</organism>
<evidence type="ECO:0000256" key="10">
    <source>
        <dbReference type="RuleBase" id="RU363110"/>
    </source>
</evidence>
<keyword evidence="8 10" id="KW-1133">Transmembrane helix</keyword>
<feature type="transmembrane region" description="Helical" evidence="10">
    <location>
        <begin position="235"/>
        <end position="256"/>
    </location>
</feature>
<keyword evidence="5 10" id="KW-0808">Transferase</keyword>
<evidence type="ECO:0000313" key="12">
    <source>
        <dbReference type="Proteomes" id="UP000290189"/>
    </source>
</evidence>
<feature type="transmembrane region" description="Helical" evidence="10">
    <location>
        <begin position="74"/>
        <end position="96"/>
    </location>
</feature>
<dbReference type="EC" id="2.4.1.-" evidence="10"/>
<proteinExistence type="inferred from homology"/>
<evidence type="ECO:0000256" key="1">
    <source>
        <dbReference type="ARBA" id="ARBA00004477"/>
    </source>
</evidence>
<gene>
    <name evidence="11" type="ORF">PLBR_LOCUS2722</name>
</gene>
<feature type="transmembrane region" description="Helical" evidence="10">
    <location>
        <begin position="187"/>
        <end position="214"/>
    </location>
</feature>
<dbReference type="PANTHER" id="PTHR12413">
    <property type="entry name" value="DOLICHYL GLYCOSYLTRANSFERASE"/>
    <property type="match status" value="1"/>
</dbReference>
<keyword evidence="4 10" id="KW-0328">Glycosyltransferase</keyword>
<dbReference type="GO" id="GO:0006487">
    <property type="term" value="P:protein N-linked glycosylation"/>
    <property type="evidence" value="ECO:0007669"/>
    <property type="project" value="TreeGrafter"/>
</dbReference>
<protein>
    <recommendedName>
        <fullName evidence="10">Alpha-1,3-glucosyltransferase</fullName>
        <ecNumber evidence="10">2.4.1.-</ecNumber>
    </recommendedName>
</protein>
<feature type="transmembrane region" description="Helical" evidence="10">
    <location>
        <begin position="108"/>
        <end position="128"/>
    </location>
</feature>
<evidence type="ECO:0000256" key="2">
    <source>
        <dbReference type="ARBA" id="ARBA00004922"/>
    </source>
</evidence>
<feature type="transmembrane region" description="Helical" evidence="10">
    <location>
        <begin position="459"/>
        <end position="479"/>
    </location>
</feature>
<reference evidence="11 12" key="1">
    <citation type="submission" date="2018-03" db="EMBL/GenBank/DDBJ databases">
        <authorList>
            <person name="Fogelqvist J."/>
        </authorList>
    </citation>
    <scope>NUCLEOTIDE SEQUENCE [LARGE SCALE GENOMIC DNA]</scope>
</reference>
<evidence type="ECO:0000256" key="3">
    <source>
        <dbReference type="ARBA" id="ARBA00008715"/>
    </source>
</evidence>
<evidence type="ECO:0000256" key="7">
    <source>
        <dbReference type="ARBA" id="ARBA00022824"/>
    </source>
</evidence>
<dbReference type="GO" id="GO:0042283">
    <property type="term" value="F:dolichyl pyrophosphate Glc1Man9GlcNAc2 alpha-1,3-glucosyltransferase activity"/>
    <property type="evidence" value="ECO:0007669"/>
    <property type="project" value="TreeGrafter"/>
</dbReference>
<evidence type="ECO:0000256" key="4">
    <source>
        <dbReference type="ARBA" id="ARBA00022676"/>
    </source>
</evidence>
<dbReference type="PANTHER" id="PTHR12413:SF2">
    <property type="entry name" value="DOLICHYL PYROPHOSPHATE GLC1MAN9GLCNAC2 ALPHA-1,3-GLUCOSYLTRANSFERASE-RELATED"/>
    <property type="match status" value="1"/>
</dbReference>
<dbReference type="EMBL" id="OVEO01000004">
    <property type="protein sequence ID" value="SPQ95507.1"/>
    <property type="molecule type" value="Genomic_DNA"/>
</dbReference>
<geneLocation type="mitochondrion" evidence="11"/>
<dbReference type="GO" id="GO:0005789">
    <property type="term" value="C:endoplasmic reticulum membrane"/>
    <property type="evidence" value="ECO:0007669"/>
    <property type="project" value="UniProtKB-SubCell"/>
</dbReference>
<comment type="similarity">
    <text evidence="3 10">Belongs to the ALG6/ALG8 glucosyltransferase family.</text>
</comment>
<evidence type="ECO:0000313" key="11">
    <source>
        <dbReference type="EMBL" id="SPQ95507.1"/>
    </source>
</evidence>
<name>A0A3P3Y5Q4_PLABS</name>
<evidence type="ECO:0000256" key="6">
    <source>
        <dbReference type="ARBA" id="ARBA00022692"/>
    </source>
</evidence>
<comment type="pathway">
    <text evidence="2 10">Protein modification; protein glycosylation.</text>
</comment>
<feature type="transmembrane region" description="Helical" evidence="10">
    <location>
        <begin position="140"/>
        <end position="158"/>
    </location>
</feature>
<keyword evidence="11" id="KW-0496">Mitochondrion</keyword>
<feature type="transmembrane region" description="Helical" evidence="10">
    <location>
        <begin position="16"/>
        <end position="36"/>
    </location>
</feature>
<accession>A0A3P3Y5Q4</accession>
<dbReference type="Proteomes" id="UP000290189">
    <property type="component" value="Unassembled WGS sequence"/>
</dbReference>
<sequence>MGGAAADADAWQCTRLVPWLVVLALTCFKCLLMPSYRSTDFDVHRNWLAITSSLPISQWYTESTSEWTLDYPPFFAWFEYVLAQFAGLVDPAMLVISAEPYASPLTIVFQRLSVVVTDFMLIVAVALYCRSMENDSGTPSNRFIVLVVTITNAGLIIVDHIHFQYNGFLLGILVLSVYFIVKGRDLAAGITFAMLLNFKHIFAYVAPLYFVYLLRHYCFPLDRHAKRRRFSLQNFASLGASVIVVFGLSFGPFAVVQQIPSVLGRLFPVKRGLTHAYWAPNFWSLYNALDRALIFALKPNASGMQSVTRGLIGDIHHIVLPAVSPTTTVVLTVASMVPALISVWRCPRPSVFVSALCYVTLCSFVFGWHVHEKAVLMVTIPLGLIATNSVDHARTYTFLNLVGNVSLVPLLHEPLEAVVRVCLVFAHSALAYQLLVANVAHRAARFRIDVSLTEWTLPYAVYVAGLLAVLVVTYVQPLVLPAMQFLPLMLISVYCGIGVCFSLLQLFRLHLFDVRRSEK</sequence>
<keyword evidence="7 10" id="KW-0256">Endoplasmic reticulum</keyword>
<evidence type="ECO:0000256" key="8">
    <source>
        <dbReference type="ARBA" id="ARBA00022989"/>
    </source>
</evidence>
<dbReference type="Pfam" id="PF03155">
    <property type="entry name" value="Alg6_Alg8"/>
    <property type="match status" value="1"/>
</dbReference>
<keyword evidence="6 10" id="KW-0812">Transmembrane</keyword>
<evidence type="ECO:0000256" key="9">
    <source>
        <dbReference type="ARBA" id="ARBA00023136"/>
    </source>
</evidence>
<keyword evidence="9 10" id="KW-0472">Membrane</keyword>
<dbReference type="InterPro" id="IPR004856">
    <property type="entry name" value="Glyco_trans_ALG6/ALG8"/>
</dbReference>